<feature type="compositionally biased region" description="Polar residues" evidence="1">
    <location>
        <begin position="68"/>
        <end position="78"/>
    </location>
</feature>
<sequence length="95" mass="10417">MVQIGDKNLSTYNFPAERQKTLDDSSSTHSSVSSLADSPHLPSSSLGELPVSRNLSSLLNLTEDIEQDTQPNQISNGRDSSEIHADTEQTYRKVV</sequence>
<feature type="compositionally biased region" description="Basic and acidic residues" evidence="1">
    <location>
        <begin position="79"/>
        <end position="95"/>
    </location>
</feature>
<feature type="compositionally biased region" description="Low complexity" evidence="1">
    <location>
        <begin position="24"/>
        <end position="38"/>
    </location>
</feature>
<accession>A0ABD3WMS8</accession>
<dbReference type="EMBL" id="JBJQND010000006">
    <property type="protein sequence ID" value="KAL3874785.1"/>
    <property type="molecule type" value="Genomic_DNA"/>
</dbReference>
<protein>
    <submittedName>
        <fullName evidence="2">Uncharacterized protein</fullName>
    </submittedName>
</protein>
<evidence type="ECO:0000313" key="2">
    <source>
        <dbReference type="EMBL" id="KAL3874785.1"/>
    </source>
</evidence>
<gene>
    <name evidence="2" type="ORF">ACJMK2_037754</name>
</gene>
<name>A0ABD3WMS8_SINWO</name>
<feature type="region of interest" description="Disordered" evidence="1">
    <location>
        <begin position="1"/>
        <end position="95"/>
    </location>
</feature>
<proteinExistence type="predicted"/>
<comment type="caution">
    <text evidence="2">The sequence shown here is derived from an EMBL/GenBank/DDBJ whole genome shotgun (WGS) entry which is preliminary data.</text>
</comment>
<keyword evidence="3" id="KW-1185">Reference proteome</keyword>
<organism evidence="2 3">
    <name type="scientific">Sinanodonta woodiana</name>
    <name type="common">Chinese pond mussel</name>
    <name type="synonym">Anodonta woodiana</name>
    <dbReference type="NCBI Taxonomy" id="1069815"/>
    <lineage>
        <taxon>Eukaryota</taxon>
        <taxon>Metazoa</taxon>
        <taxon>Spiralia</taxon>
        <taxon>Lophotrochozoa</taxon>
        <taxon>Mollusca</taxon>
        <taxon>Bivalvia</taxon>
        <taxon>Autobranchia</taxon>
        <taxon>Heteroconchia</taxon>
        <taxon>Palaeoheterodonta</taxon>
        <taxon>Unionida</taxon>
        <taxon>Unionoidea</taxon>
        <taxon>Unionidae</taxon>
        <taxon>Unioninae</taxon>
        <taxon>Sinanodonta</taxon>
    </lineage>
</organism>
<dbReference type="AlphaFoldDB" id="A0ABD3WMS8"/>
<evidence type="ECO:0000256" key="1">
    <source>
        <dbReference type="SAM" id="MobiDB-lite"/>
    </source>
</evidence>
<reference evidence="2 3" key="1">
    <citation type="submission" date="2024-11" db="EMBL/GenBank/DDBJ databases">
        <title>Chromosome-level genome assembly of the freshwater bivalve Anodonta woodiana.</title>
        <authorList>
            <person name="Chen X."/>
        </authorList>
    </citation>
    <scope>NUCLEOTIDE SEQUENCE [LARGE SCALE GENOMIC DNA]</scope>
    <source>
        <strain evidence="2">MN2024</strain>
        <tissue evidence="2">Gills</tissue>
    </source>
</reference>
<dbReference type="Proteomes" id="UP001634394">
    <property type="component" value="Unassembled WGS sequence"/>
</dbReference>
<evidence type="ECO:0000313" key="3">
    <source>
        <dbReference type="Proteomes" id="UP001634394"/>
    </source>
</evidence>